<dbReference type="SUPFAM" id="SSF51430">
    <property type="entry name" value="NAD(P)-linked oxidoreductase"/>
    <property type="match status" value="1"/>
</dbReference>
<evidence type="ECO:0000256" key="1">
    <source>
        <dbReference type="ARBA" id="ARBA00007905"/>
    </source>
</evidence>
<reference evidence="8 9" key="2">
    <citation type="journal article" date="2010" name="Stand. Genomic Sci.">
        <title>Complete genome sequence of Sebaldella termitidis type strain (NCTC 11300).</title>
        <authorList>
            <person name="Harmon-Smith M."/>
            <person name="Celia L."/>
            <person name="Chertkov O."/>
            <person name="Lapidus A."/>
            <person name="Copeland A."/>
            <person name="Glavina Del Rio T."/>
            <person name="Nolan M."/>
            <person name="Lucas S."/>
            <person name="Tice H."/>
            <person name="Cheng J.F."/>
            <person name="Han C."/>
            <person name="Detter J.C."/>
            <person name="Bruce D."/>
            <person name="Goodwin L."/>
            <person name="Pitluck S."/>
            <person name="Pati A."/>
            <person name="Liolios K."/>
            <person name="Ivanova N."/>
            <person name="Mavromatis K."/>
            <person name="Mikhailova N."/>
            <person name="Chen A."/>
            <person name="Palaniappan K."/>
            <person name="Land M."/>
            <person name="Hauser L."/>
            <person name="Chang Y.J."/>
            <person name="Jeffries C.D."/>
            <person name="Brettin T."/>
            <person name="Goker M."/>
            <person name="Beck B."/>
            <person name="Bristow J."/>
            <person name="Eisen J.A."/>
            <person name="Markowitz V."/>
            <person name="Hugenholtz P."/>
            <person name="Kyrpides N.C."/>
            <person name="Klenk H.P."/>
            <person name="Chen F."/>
        </authorList>
    </citation>
    <scope>NUCLEOTIDE SEQUENCE [LARGE SCALE GENOMIC DNA]</scope>
    <source>
        <strain evidence="9">ATCC 33386 / NCTC 11300</strain>
    </source>
</reference>
<accession>D1AQM0</accession>
<dbReference type="PANTHER" id="PTHR43827">
    <property type="entry name" value="2,5-DIKETO-D-GLUCONIC ACID REDUCTASE"/>
    <property type="match status" value="1"/>
</dbReference>
<dbReference type="InterPro" id="IPR020471">
    <property type="entry name" value="AKR"/>
</dbReference>
<dbReference type="Gene3D" id="3.20.20.100">
    <property type="entry name" value="NADP-dependent oxidoreductase domain"/>
    <property type="match status" value="1"/>
</dbReference>
<evidence type="ECO:0000256" key="6">
    <source>
        <dbReference type="PIRSR" id="PIRSR000097-3"/>
    </source>
</evidence>
<name>D1AQM0_SEBTE</name>
<dbReference type="AlphaFoldDB" id="D1AQM0"/>
<dbReference type="InterPro" id="IPR023210">
    <property type="entry name" value="NADP_OxRdtase_dom"/>
</dbReference>
<evidence type="ECO:0000259" key="7">
    <source>
        <dbReference type="Pfam" id="PF00248"/>
    </source>
</evidence>
<feature type="binding site" evidence="5">
    <location>
        <position position="115"/>
    </location>
    <ligand>
        <name>substrate</name>
    </ligand>
</feature>
<evidence type="ECO:0000256" key="2">
    <source>
        <dbReference type="ARBA" id="ARBA00022857"/>
    </source>
</evidence>
<dbReference type="FunFam" id="3.20.20.100:FF:000015">
    <property type="entry name" value="Oxidoreductase, aldo/keto reductase family"/>
    <property type="match status" value="1"/>
</dbReference>
<evidence type="ECO:0000256" key="5">
    <source>
        <dbReference type="PIRSR" id="PIRSR000097-2"/>
    </source>
</evidence>
<reference evidence="9" key="1">
    <citation type="submission" date="2009-09" db="EMBL/GenBank/DDBJ databases">
        <title>The complete chromosome of Sebaldella termitidis ATCC 33386.</title>
        <authorList>
            <consortium name="US DOE Joint Genome Institute (JGI-PGF)"/>
            <person name="Lucas S."/>
            <person name="Copeland A."/>
            <person name="Lapidus A."/>
            <person name="Glavina del Rio T."/>
            <person name="Dalin E."/>
            <person name="Tice H."/>
            <person name="Bruce D."/>
            <person name="Goodwin L."/>
            <person name="Pitluck S."/>
            <person name="Kyrpides N."/>
            <person name="Mavromatis K."/>
            <person name="Ivanova N."/>
            <person name="Mikhailova N."/>
            <person name="Sims D."/>
            <person name="Meincke L."/>
            <person name="Brettin T."/>
            <person name="Detter J.C."/>
            <person name="Han C."/>
            <person name="Larimer F."/>
            <person name="Land M."/>
            <person name="Hauser L."/>
            <person name="Markowitz V."/>
            <person name="Cheng J.F."/>
            <person name="Hugenholtz P."/>
            <person name="Woyke T."/>
            <person name="Wu D."/>
            <person name="Eisen J.A."/>
        </authorList>
    </citation>
    <scope>NUCLEOTIDE SEQUENCE [LARGE SCALE GENOMIC DNA]</scope>
    <source>
        <strain evidence="9">ATCC 33386 / NCTC 11300</strain>
    </source>
</reference>
<gene>
    <name evidence="8" type="ordered locus">Sterm_3441</name>
</gene>
<evidence type="ECO:0000256" key="4">
    <source>
        <dbReference type="PIRSR" id="PIRSR000097-1"/>
    </source>
</evidence>
<dbReference type="KEGG" id="str:Sterm_3441"/>
<dbReference type="RefSeq" id="WP_012862862.1">
    <property type="nucleotide sequence ID" value="NC_013517.1"/>
</dbReference>
<dbReference type="PROSITE" id="PS00062">
    <property type="entry name" value="ALDOKETO_REDUCTASE_2"/>
    <property type="match status" value="1"/>
</dbReference>
<organism evidence="8 9">
    <name type="scientific">Sebaldella termitidis (strain ATCC 33386 / NCTC 11300)</name>
    <dbReference type="NCBI Taxonomy" id="526218"/>
    <lineage>
        <taxon>Bacteria</taxon>
        <taxon>Fusobacteriati</taxon>
        <taxon>Fusobacteriota</taxon>
        <taxon>Fusobacteriia</taxon>
        <taxon>Fusobacteriales</taxon>
        <taxon>Leptotrichiaceae</taxon>
        <taxon>Sebaldella</taxon>
    </lineage>
</organism>
<comment type="similarity">
    <text evidence="1">Belongs to the aldo/keto reductase family.</text>
</comment>
<dbReference type="Pfam" id="PF00248">
    <property type="entry name" value="Aldo_ket_red"/>
    <property type="match status" value="1"/>
</dbReference>
<proteinExistence type="inferred from homology"/>
<dbReference type="Proteomes" id="UP000000845">
    <property type="component" value="Chromosome"/>
</dbReference>
<keyword evidence="2" id="KW-0521">NADP</keyword>
<dbReference type="InterPro" id="IPR018170">
    <property type="entry name" value="Aldo/ket_reductase_CS"/>
</dbReference>
<keyword evidence="3 8" id="KW-0560">Oxidoreductase</keyword>
<dbReference type="EMBL" id="CP001739">
    <property type="protein sequence ID" value="ACZ10280.1"/>
    <property type="molecule type" value="Genomic_DNA"/>
</dbReference>
<dbReference type="GO" id="GO:0050580">
    <property type="term" value="F:2,5-didehydrogluconate reductase activity"/>
    <property type="evidence" value="ECO:0007669"/>
    <property type="project" value="UniProtKB-EC"/>
</dbReference>
<dbReference type="EC" id="1.1.1.274" evidence="8"/>
<dbReference type="PRINTS" id="PR00069">
    <property type="entry name" value="ALDKETRDTASE"/>
</dbReference>
<dbReference type="STRING" id="526218.Sterm_3441"/>
<dbReference type="HOGENOM" id="CLU_023205_0_1_0"/>
<protein>
    <submittedName>
        <fullName evidence="8">2,5-didehydrogluconate reductase</fullName>
        <ecNumber evidence="8">1.1.1.274</ecNumber>
    </submittedName>
</protein>
<feature type="domain" description="NADP-dependent oxidoreductase" evidence="7">
    <location>
        <begin position="26"/>
        <end position="265"/>
    </location>
</feature>
<feature type="active site" description="Proton donor" evidence="4">
    <location>
        <position position="53"/>
    </location>
</feature>
<dbReference type="PIRSF" id="PIRSF000097">
    <property type="entry name" value="AKR"/>
    <property type="match status" value="1"/>
</dbReference>
<evidence type="ECO:0000256" key="3">
    <source>
        <dbReference type="ARBA" id="ARBA00023002"/>
    </source>
</evidence>
<keyword evidence="9" id="KW-1185">Reference proteome</keyword>
<evidence type="ECO:0000313" key="9">
    <source>
        <dbReference type="Proteomes" id="UP000000845"/>
    </source>
</evidence>
<sequence length="280" mass="31712">MSNILKKKVKLNNGVEIPEFGLGVFKVSDDEAGENVKNAIINGYRLIDTAQIYGNEEGTGRGIKAGLEAAGLKREDIFITSKVWNNHISYDETIAAFYESLNKLGLDYLDLYLIHWPGNHAFEESWKALEFLYKEGKIRAIGVSNFNKSHLEELFSFSSVTPVLNQIEYHPKLTQGDLIDFCKKHDILVQAWSPLMQGQILTNETILKIAEIHNRNAAQIVLRWGLQNNILLVSKSVKTERIISNAELDDFSLTKEEMDIISNLNENLRVGPNPDTFDFI</sequence>
<dbReference type="eggNOG" id="COG0656">
    <property type="taxonomic scope" value="Bacteria"/>
</dbReference>
<dbReference type="InterPro" id="IPR036812">
    <property type="entry name" value="NAD(P)_OxRdtase_dom_sf"/>
</dbReference>
<evidence type="ECO:0000313" key="8">
    <source>
        <dbReference type="EMBL" id="ACZ10280.1"/>
    </source>
</evidence>
<dbReference type="PANTHER" id="PTHR43827:SF3">
    <property type="entry name" value="NADP-DEPENDENT OXIDOREDUCTASE DOMAIN-CONTAINING PROTEIN"/>
    <property type="match status" value="1"/>
</dbReference>
<feature type="site" description="Lowers pKa of active site Tyr" evidence="6">
    <location>
        <position position="82"/>
    </location>
</feature>